<dbReference type="Gene3D" id="1.20.58.390">
    <property type="entry name" value="Neurotransmitter-gated ion-channel transmembrane domain"/>
    <property type="match status" value="1"/>
</dbReference>
<evidence type="ECO:0000259" key="16">
    <source>
        <dbReference type="Pfam" id="PF02932"/>
    </source>
</evidence>
<keyword evidence="1 14" id="KW-0813">Transport</keyword>
<keyword evidence="8" id="KW-1015">Disulfide bond</keyword>
<dbReference type="InterPro" id="IPR038050">
    <property type="entry name" value="Neuro_actylchol_rec"/>
</dbReference>
<feature type="domain" description="Neurotransmitter-gated ion-channel transmembrane" evidence="16">
    <location>
        <begin position="181"/>
        <end position="401"/>
    </location>
</feature>
<dbReference type="GO" id="GO:0045211">
    <property type="term" value="C:postsynaptic membrane"/>
    <property type="evidence" value="ECO:0007669"/>
    <property type="project" value="InterPro"/>
</dbReference>
<evidence type="ECO:0000256" key="9">
    <source>
        <dbReference type="ARBA" id="ARBA00023170"/>
    </source>
</evidence>
<reference evidence="17" key="1">
    <citation type="journal article" date="2023" name="Mol. Biol. Evol.">
        <title>Third-Generation Sequencing Reveals the Adaptive Role of the Epigenome in Three Deep-Sea Polychaetes.</title>
        <authorList>
            <person name="Perez M."/>
            <person name="Aroh O."/>
            <person name="Sun Y."/>
            <person name="Lan Y."/>
            <person name="Juniper S.K."/>
            <person name="Young C.R."/>
            <person name="Angers B."/>
            <person name="Qian P.Y."/>
        </authorList>
    </citation>
    <scope>NUCLEOTIDE SEQUENCE</scope>
    <source>
        <strain evidence="17">P08H-3</strain>
    </source>
</reference>
<dbReference type="FunFam" id="2.70.170.10:FF:000028">
    <property type="entry name" value="AcetylCholine Receptor"/>
    <property type="match status" value="1"/>
</dbReference>
<evidence type="ECO:0000256" key="12">
    <source>
        <dbReference type="ARBA" id="ARBA00023303"/>
    </source>
</evidence>
<evidence type="ECO:0000256" key="5">
    <source>
        <dbReference type="ARBA" id="ARBA00023018"/>
    </source>
</evidence>
<evidence type="ECO:0000256" key="3">
    <source>
        <dbReference type="ARBA" id="ARBA00022692"/>
    </source>
</evidence>
<sequence>MTTNVWVSQEWVDPTLNWNPKDYGDVDLIYVPAESIWHPDIVLYNTGDGKYEMTQGTKAKLNYKGMVKWEPPASFKSSCNIDVKYFPFDEQRCVLSFGSWTYNVNEVDLIHVWQESSGTAINETLEKGIDTSDFYRSVEWDVMSVPANKHWIKYAGSNEDFVMWSFHITLKRKFLFYTVNLIVPLVSHAVITVLVFYLPADSREKIALSINILLSLTVFFLMLAEIIPPTSIVVPLLGKYLVFTLVLVASSVIITVITYNVHFRSSATHTMPDWVRKIFLYWMPRILMMRRPKIENSHDVELKYIKLNLCPCFGDPSKDFKHGHRHFAHSAEDGTSSRYQFGSKRTKTQQELISLSRELDQSTSPSKTFELQPEVQKAIEGALFIANHLKREDEFNRVRRHIIMLMFLGNFWVHGRARGKGVEWPTDHDRI</sequence>
<dbReference type="Pfam" id="PF02931">
    <property type="entry name" value="Neur_chan_LBD"/>
    <property type="match status" value="1"/>
</dbReference>
<comment type="caution">
    <text evidence="14">Lacks conserved residue(s) required for the propagation of feature annotation.</text>
</comment>
<keyword evidence="10" id="KW-0325">Glycoprotein</keyword>
<protein>
    <submittedName>
        <fullName evidence="17">Uncharacterized protein</fullName>
    </submittedName>
</protein>
<evidence type="ECO:0000313" key="17">
    <source>
        <dbReference type="EMBL" id="KAK2160319.1"/>
    </source>
</evidence>
<proteinExistence type="inferred from homology"/>
<feature type="transmembrane region" description="Helical" evidence="14">
    <location>
        <begin position="174"/>
        <end position="200"/>
    </location>
</feature>
<dbReference type="InterPro" id="IPR036719">
    <property type="entry name" value="Neuro-gated_channel_TM_sf"/>
</dbReference>
<accession>A0AAD9JWI9</accession>
<dbReference type="SUPFAM" id="SSF90112">
    <property type="entry name" value="Neurotransmitter-gated ion-channel transmembrane pore"/>
    <property type="match status" value="1"/>
</dbReference>
<comment type="caution">
    <text evidence="17">The sequence shown here is derived from an EMBL/GenBank/DDBJ whole genome shotgun (WGS) entry which is preliminary data.</text>
</comment>
<dbReference type="Pfam" id="PF02932">
    <property type="entry name" value="Neur_chan_memb"/>
    <property type="match status" value="1"/>
</dbReference>
<dbReference type="PROSITE" id="PS00236">
    <property type="entry name" value="NEUROTR_ION_CHANNEL"/>
    <property type="match status" value="1"/>
</dbReference>
<organism evidence="17 18">
    <name type="scientific">Paralvinella palmiformis</name>
    <dbReference type="NCBI Taxonomy" id="53620"/>
    <lineage>
        <taxon>Eukaryota</taxon>
        <taxon>Metazoa</taxon>
        <taxon>Spiralia</taxon>
        <taxon>Lophotrochozoa</taxon>
        <taxon>Annelida</taxon>
        <taxon>Polychaeta</taxon>
        <taxon>Sedentaria</taxon>
        <taxon>Canalipalpata</taxon>
        <taxon>Terebellida</taxon>
        <taxon>Terebelliformia</taxon>
        <taxon>Alvinellidae</taxon>
        <taxon>Paralvinella</taxon>
    </lineage>
</organism>
<evidence type="ECO:0000256" key="14">
    <source>
        <dbReference type="RuleBase" id="RU000687"/>
    </source>
</evidence>
<dbReference type="GO" id="GO:0004888">
    <property type="term" value="F:transmembrane signaling receptor activity"/>
    <property type="evidence" value="ECO:0007669"/>
    <property type="project" value="InterPro"/>
</dbReference>
<comment type="subcellular location">
    <subcellularLocation>
        <location evidence="13">Synaptic cell membrane</location>
        <topology evidence="13">Multi-pass membrane protein</topology>
    </subcellularLocation>
</comment>
<evidence type="ECO:0000313" key="18">
    <source>
        <dbReference type="Proteomes" id="UP001208570"/>
    </source>
</evidence>
<evidence type="ECO:0000256" key="8">
    <source>
        <dbReference type="ARBA" id="ARBA00023157"/>
    </source>
</evidence>
<dbReference type="Gene3D" id="2.70.170.10">
    <property type="entry name" value="Neurotransmitter-gated ion-channel ligand-binding domain"/>
    <property type="match status" value="1"/>
</dbReference>
<keyword evidence="12 14" id="KW-0407">Ion channel</keyword>
<dbReference type="CDD" id="cd19064">
    <property type="entry name" value="LGIC_TM_nAChR"/>
    <property type="match status" value="1"/>
</dbReference>
<dbReference type="InterPro" id="IPR018000">
    <property type="entry name" value="Neurotransmitter_ion_chnl_CS"/>
</dbReference>
<dbReference type="AlphaFoldDB" id="A0AAD9JWI9"/>
<evidence type="ECO:0000256" key="11">
    <source>
        <dbReference type="ARBA" id="ARBA00023286"/>
    </source>
</evidence>
<feature type="domain" description="Neurotransmitter-gated ion-channel ligand-binding" evidence="15">
    <location>
        <begin position="1"/>
        <end position="173"/>
    </location>
</feature>
<feature type="transmembrane region" description="Helical" evidence="14">
    <location>
        <begin position="240"/>
        <end position="261"/>
    </location>
</feature>
<comment type="similarity">
    <text evidence="14">Belongs to the ligand-gated ion channel (TC 1.A.9) family.</text>
</comment>
<keyword evidence="2" id="KW-1003">Cell membrane</keyword>
<dbReference type="Proteomes" id="UP001208570">
    <property type="component" value="Unassembled WGS sequence"/>
</dbReference>
<keyword evidence="5" id="KW-0770">Synapse</keyword>
<dbReference type="InterPro" id="IPR006201">
    <property type="entry name" value="Neur_channel"/>
</dbReference>
<keyword evidence="4 14" id="KW-1133">Transmembrane helix</keyword>
<evidence type="ECO:0000256" key="10">
    <source>
        <dbReference type="ARBA" id="ARBA00023180"/>
    </source>
</evidence>
<name>A0AAD9JWI9_9ANNE</name>
<evidence type="ECO:0000256" key="2">
    <source>
        <dbReference type="ARBA" id="ARBA00022475"/>
    </source>
</evidence>
<keyword evidence="7 14" id="KW-0472">Membrane</keyword>
<feature type="transmembrane region" description="Helical" evidence="14">
    <location>
        <begin position="206"/>
        <end position="228"/>
    </location>
</feature>
<keyword evidence="6 14" id="KW-0406">Ion transport</keyword>
<dbReference type="PANTHER" id="PTHR18945">
    <property type="entry name" value="NEUROTRANSMITTER GATED ION CHANNEL"/>
    <property type="match status" value="1"/>
</dbReference>
<dbReference type="InterPro" id="IPR006029">
    <property type="entry name" value="Neurotrans-gated_channel_TM"/>
</dbReference>
<dbReference type="InterPro" id="IPR006202">
    <property type="entry name" value="Neur_chan_lig-bd"/>
</dbReference>
<evidence type="ECO:0000256" key="6">
    <source>
        <dbReference type="ARBA" id="ARBA00023065"/>
    </source>
</evidence>
<evidence type="ECO:0000256" key="1">
    <source>
        <dbReference type="ARBA" id="ARBA00022448"/>
    </source>
</evidence>
<dbReference type="FunFam" id="1.20.58.390:FF:000078">
    <property type="entry name" value="AcetylCholine Receptor"/>
    <property type="match status" value="1"/>
</dbReference>
<dbReference type="SUPFAM" id="SSF63712">
    <property type="entry name" value="Nicotinic receptor ligand binding domain-like"/>
    <property type="match status" value="1"/>
</dbReference>
<evidence type="ECO:0000259" key="15">
    <source>
        <dbReference type="Pfam" id="PF02931"/>
    </source>
</evidence>
<dbReference type="GO" id="GO:0022848">
    <property type="term" value="F:acetylcholine-gated monoatomic cation-selective channel activity"/>
    <property type="evidence" value="ECO:0007669"/>
    <property type="project" value="InterPro"/>
</dbReference>
<dbReference type="PRINTS" id="PR00252">
    <property type="entry name" value="NRIONCHANNEL"/>
</dbReference>
<keyword evidence="11" id="KW-1071">Ligand-gated ion channel</keyword>
<dbReference type="InterPro" id="IPR036734">
    <property type="entry name" value="Neur_chan_lig-bd_sf"/>
</dbReference>
<keyword evidence="3 14" id="KW-0812">Transmembrane</keyword>
<dbReference type="InterPro" id="IPR002394">
    <property type="entry name" value="Nicotinic_acetylcholine_rcpt"/>
</dbReference>
<evidence type="ECO:0000256" key="13">
    <source>
        <dbReference type="ARBA" id="ARBA00034099"/>
    </source>
</evidence>
<keyword evidence="18" id="KW-1185">Reference proteome</keyword>
<evidence type="ECO:0000256" key="4">
    <source>
        <dbReference type="ARBA" id="ARBA00022989"/>
    </source>
</evidence>
<gene>
    <name evidence="17" type="ORF">LSH36_136g05035</name>
</gene>
<dbReference type="EMBL" id="JAODUP010000136">
    <property type="protein sequence ID" value="KAK2160319.1"/>
    <property type="molecule type" value="Genomic_DNA"/>
</dbReference>
<dbReference type="PRINTS" id="PR00254">
    <property type="entry name" value="NICOTINICR"/>
</dbReference>
<keyword evidence="9" id="KW-0675">Receptor</keyword>
<evidence type="ECO:0000256" key="7">
    <source>
        <dbReference type="ARBA" id="ARBA00023136"/>
    </source>
</evidence>